<sequence length="18" mass="2025">MSLVLPFSSRTKFSLTNP</sequence>
<proteinExistence type="predicted"/>
<reference evidence="1" key="1">
    <citation type="submission" date="2018-02" db="EMBL/GenBank/DDBJ databases">
        <title>Rhizophora mucronata_Transcriptome.</title>
        <authorList>
            <person name="Meera S.P."/>
            <person name="Sreeshan A."/>
            <person name="Augustine A."/>
        </authorList>
    </citation>
    <scope>NUCLEOTIDE SEQUENCE</scope>
    <source>
        <tissue evidence="1">Leaf</tissue>
    </source>
</reference>
<name>A0A2P2QAN8_RHIMU</name>
<dbReference type="EMBL" id="GGEC01083503">
    <property type="protein sequence ID" value="MBX63987.1"/>
    <property type="molecule type" value="Transcribed_RNA"/>
</dbReference>
<organism evidence="1">
    <name type="scientific">Rhizophora mucronata</name>
    <name type="common">Asiatic mangrove</name>
    <dbReference type="NCBI Taxonomy" id="61149"/>
    <lineage>
        <taxon>Eukaryota</taxon>
        <taxon>Viridiplantae</taxon>
        <taxon>Streptophyta</taxon>
        <taxon>Embryophyta</taxon>
        <taxon>Tracheophyta</taxon>
        <taxon>Spermatophyta</taxon>
        <taxon>Magnoliopsida</taxon>
        <taxon>eudicotyledons</taxon>
        <taxon>Gunneridae</taxon>
        <taxon>Pentapetalae</taxon>
        <taxon>rosids</taxon>
        <taxon>fabids</taxon>
        <taxon>Malpighiales</taxon>
        <taxon>Rhizophoraceae</taxon>
        <taxon>Rhizophora</taxon>
    </lineage>
</organism>
<dbReference type="AlphaFoldDB" id="A0A2P2QAN8"/>
<evidence type="ECO:0000313" key="1">
    <source>
        <dbReference type="EMBL" id="MBX63987.1"/>
    </source>
</evidence>
<protein>
    <submittedName>
        <fullName evidence="1">Uncharacterized protein</fullName>
    </submittedName>
</protein>
<accession>A0A2P2QAN8</accession>